<dbReference type="EMBL" id="KX557283">
    <property type="protein sequence ID" value="AOE44658.1"/>
    <property type="molecule type" value="Genomic_DNA"/>
</dbReference>
<gene>
    <name evidence="1" type="primary">48</name>
    <name evidence="1" type="ORF">SEA_REMUS_48</name>
</gene>
<dbReference type="KEGG" id="vg:29063852"/>
<reference evidence="1 2" key="1">
    <citation type="submission" date="2016-07" db="EMBL/GenBank/DDBJ databases">
        <authorList>
            <person name="Franke B.K."/>
            <person name="Idrees S."/>
            <person name="Klinkhammer K.E."/>
            <person name="Kocina D.M."/>
            <person name="Lusk T.N."/>
            <person name="Notovny A.L."/>
            <person name="Oberding K.E."/>
            <person name="Quandt C.A."/>
            <person name="Schmitz M.Y."/>
            <person name="Schultz D.E."/>
            <person name="Thaoxaochay C."/>
            <person name="Thomas C.P."/>
            <person name="Toland T.N."/>
            <person name="Topel S.A."/>
            <person name="Warren E.R."/>
            <person name="Weber A.J."/>
            <person name="Welman R.J."/>
            <person name="Williams K.M."/>
            <person name="Bonilla J.A."/>
            <person name="Klyczek K."/>
            <person name="Garlena R.A."/>
            <person name="Russell D.A."/>
            <person name="Pope W.H."/>
            <person name="Jacobs-Sera D."/>
            <person name="Hendrix R.W."/>
            <person name="Hatfull G.F."/>
        </authorList>
    </citation>
    <scope>NUCLEOTIDE SEQUENCE [LARGE SCALE GENOMIC DNA]</scope>
</reference>
<proteinExistence type="predicted"/>
<sequence length="119" mass="12902">MSVKETLTAAKELLKTSGWGKGDLIKGDGCLCALGAVGLATGHEAAIRGDDYDIFDEDPKASAAVKALVDQIPEKTLKKLWLDTSNPDYSFIHEFNDWSQTTEEDVLALFDKAIQAQGE</sequence>
<protein>
    <submittedName>
        <fullName evidence="1">Uncharacterized protein</fullName>
    </submittedName>
</protein>
<accession>A0A1B3B134</accession>
<evidence type="ECO:0000313" key="1">
    <source>
        <dbReference type="EMBL" id="AOE44658.1"/>
    </source>
</evidence>
<dbReference type="InterPro" id="IPR045677">
    <property type="entry name" value="DUF6197"/>
</dbReference>
<dbReference type="GeneID" id="29063852"/>
<name>A0A1B3B134_9CAUD</name>
<evidence type="ECO:0000313" key="2">
    <source>
        <dbReference type="Proteomes" id="UP000202619"/>
    </source>
</evidence>
<dbReference type="RefSeq" id="YP_009281659.1">
    <property type="nucleotide sequence ID" value="NC_031031.1"/>
</dbReference>
<organism evidence="1 2">
    <name type="scientific">Gordonia phage Remus</name>
    <dbReference type="NCBI Taxonomy" id="1887652"/>
    <lineage>
        <taxon>Viruses</taxon>
        <taxon>Duplodnaviria</taxon>
        <taxon>Heunggongvirae</taxon>
        <taxon>Uroviricota</taxon>
        <taxon>Caudoviricetes</taxon>
        <taxon>Soupsvirus</taxon>
        <taxon>Soupsvirus strosahl</taxon>
    </lineage>
</organism>
<dbReference type="Pfam" id="PF19698">
    <property type="entry name" value="DUF6197"/>
    <property type="match status" value="1"/>
</dbReference>
<dbReference type="OrthoDB" id="14562at10239"/>
<dbReference type="Proteomes" id="UP000202619">
    <property type="component" value="Segment"/>
</dbReference>